<evidence type="ECO:0000313" key="1">
    <source>
        <dbReference type="EMBL" id="GMR44755.1"/>
    </source>
</evidence>
<protein>
    <submittedName>
        <fullName evidence="1">Uncharacterized protein</fullName>
    </submittedName>
</protein>
<dbReference type="AlphaFoldDB" id="A0AAN5CI33"/>
<proteinExistence type="predicted"/>
<accession>A0AAN5CI33</accession>
<evidence type="ECO:0000313" key="2">
    <source>
        <dbReference type="Proteomes" id="UP001328107"/>
    </source>
</evidence>
<gene>
    <name evidence="1" type="ORF">PMAYCL1PPCAC_14950</name>
</gene>
<keyword evidence="2" id="KW-1185">Reference proteome</keyword>
<feature type="non-terminal residue" evidence="1">
    <location>
        <position position="1"/>
    </location>
</feature>
<comment type="caution">
    <text evidence="1">The sequence shown here is derived from an EMBL/GenBank/DDBJ whole genome shotgun (WGS) entry which is preliminary data.</text>
</comment>
<reference evidence="2" key="1">
    <citation type="submission" date="2022-10" db="EMBL/GenBank/DDBJ databases">
        <title>Genome assembly of Pristionchus species.</title>
        <authorList>
            <person name="Yoshida K."/>
            <person name="Sommer R.J."/>
        </authorList>
    </citation>
    <scope>NUCLEOTIDE SEQUENCE [LARGE SCALE GENOMIC DNA]</scope>
    <source>
        <strain evidence="2">RS5460</strain>
    </source>
</reference>
<sequence length="73" mass="8092">ATPAPILRSVCPEVISDLCVRATARVVCTWKNVITIAWKSSLRSSGGRDRTEDEDIDELVVLLKLHLHHSSIL</sequence>
<dbReference type="EMBL" id="BTRK01000004">
    <property type="protein sequence ID" value="GMR44755.1"/>
    <property type="molecule type" value="Genomic_DNA"/>
</dbReference>
<name>A0AAN5CI33_9BILA</name>
<organism evidence="1 2">
    <name type="scientific">Pristionchus mayeri</name>
    <dbReference type="NCBI Taxonomy" id="1317129"/>
    <lineage>
        <taxon>Eukaryota</taxon>
        <taxon>Metazoa</taxon>
        <taxon>Ecdysozoa</taxon>
        <taxon>Nematoda</taxon>
        <taxon>Chromadorea</taxon>
        <taxon>Rhabditida</taxon>
        <taxon>Rhabditina</taxon>
        <taxon>Diplogasteromorpha</taxon>
        <taxon>Diplogasteroidea</taxon>
        <taxon>Neodiplogasteridae</taxon>
        <taxon>Pristionchus</taxon>
    </lineage>
</organism>
<dbReference type="Proteomes" id="UP001328107">
    <property type="component" value="Unassembled WGS sequence"/>
</dbReference>
<feature type="non-terminal residue" evidence="1">
    <location>
        <position position="73"/>
    </location>
</feature>